<reference evidence="1" key="2">
    <citation type="journal article" date="2023" name="Plants (Basel)">
        <title>Annotation of the Turnera subulata (Passifloraceae) Draft Genome Reveals the S-Locus Evolved after the Divergence of Turneroideae from Passifloroideae in a Stepwise Manner.</title>
        <authorList>
            <person name="Henning P.M."/>
            <person name="Roalson E.H."/>
            <person name="Mir W."/>
            <person name="McCubbin A.G."/>
            <person name="Shore J.S."/>
        </authorList>
    </citation>
    <scope>NUCLEOTIDE SEQUENCE</scope>
    <source>
        <strain evidence="1">F60SS</strain>
    </source>
</reference>
<accession>A0A9Q0GKI5</accession>
<proteinExistence type="predicted"/>
<protein>
    <submittedName>
        <fullName evidence="1">Uncharacterized protein</fullName>
    </submittedName>
</protein>
<gene>
    <name evidence="1" type="ORF">Tsubulata_003896</name>
</gene>
<feature type="non-terminal residue" evidence="1">
    <location>
        <position position="1"/>
    </location>
</feature>
<comment type="caution">
    <text evidence="1">The sequence shown here is derived from an EMBL/GenBank/DDBJ whole genome shotgun (WGS) entry which is preliminary data.</text>
</comment>
<evidence type="ECO:0000313" key="1">
    <source>
        <dbReference type="EMBL" id="KAJ4850655.1"/>
    </source>
</evidence>
<reference evidence="1" key="1">
    <citation type="submission" date="2022-02" db="EMBL/GenBank/DDBJ databases">
        <authorList>
            <person name="Henning P.M."/>
            <person name="McCubbin A.G."/>
            <person name="Shore J.S."/>
        </authorList>
    </citation>
    <scope>NUCLEOTIDE SEQUENCE</scope>
    <source>
        <strain evidence="1">F60SS</strain>
        <tissue evidence="1">Leaves</tissue>
    </source>
</reference>
<dbReference type="EMBL" id="JAKUCV010000262">
    <property type="protein sequence ID" value="KAJ4850655.1"/>
    <property type="molecule type" value="Genomic_DNA"/>
</dbReference>
<sequence>MVLVLCERWELYRLMAEHARKFKLKYTICGGPLRLHHPFHRCRIEQSVKAALAHCNQTEDFVADYLFPFGGWNWMLFQHLLPASVLFEICLSPSSCCGCGTGCCLLVSFILRGLSVPHGLSSPRPDFGTPSPYGHWSDIGLVWKGF</sequence>
<organism evidence="1 2">
    <name type="scientific">Turnera subulata</name>
    <dbReference type="NCBI Taxonomy" id="218843"/>
    <lineage>
        <taxon>Eukaryota</taxon>
        <taxon>Viridiplantae</taxon>
        <taxon>Streptophyta</taxon>
        <taxon>Embryophyta</taxon>
        <taxon>Tracheophyta</taxon>
        <taxon>Spermatophyta</taxon>
        <taxon>Magnoliopsida</taxon>
        <taxon>eudicotyledons</taxon>
        <taxon>Gunneridae</taxon>
        <taxon>Pentapetalae</taxon>
        <taxon>rosids</taxon>
        <taxon>fabids</taxon>
        <taxon>Malpighiales</taxon>
        <taxon>Passifloraceae</taxon>
        <taxon>Turnera</taxon>
    </lineage>
</organism>
<dbReference type="AlphaFoldDB" id="A0A9Q0GKI5"/>
<name>A0A9Q0GKI5_9ROSI</name>
<evidence type="ECO:0000313" key="2">
    <source>
        <dbReference type="Proteomes" id="UP001141552"/>
    </source>
</evidence>
<keyword evidence="2" id="KW-1185">Reference proteome</keyword>
<dbReference type="Proteomes" id="UP001141552">
    <property type="component" value="Unassembled WGS sequence"/>
</dbReference>